<dbReference type="PANTHER" id="PTHR31552:SF8">
    <property type="entry name" value="SERPENTINE RECEPTOR CLASS GAMMA"/>
    <property type="match status" value="1"/>
</dbReference>
<evidence type="ECO:0000313" key="8">
    <source>
        <dbReference type="WBParaSite" id="PDA_v2.g26653.t1"/>
    </source>
</evidence>
<proteinExistence type="inferred from homology"/>
<keyword evidence="7" id="KW-1185">Reference proteome</keyword>
<evidence type="ECO:0000256" key="1">
    <source>
        <dbReference type="ARBA" id="ARBA00004141"/>
    </source>
</evidence>
<evidence type="ECO:0000256" key="3">
    <source>
        <dbReference type="ARBA" id="ARBA00022692"/>
    </source>
</evidence>
<dbReference type="Proteomes" id="UP000887578">
    <property type="component" value="Unplaced"/>
</dbReference>
<feature type="transmembrane region" description="Helical" evidence="6">
    <location>
        <begin position="76"/>
        <end position="101"/>
    </location>
</feature>
<evidence type="ECO:0000256" key="4">
    <source>
        <dbReference type="ARBA" id="ARBA00022989"/>
    </source>
</evidence>
<protein>
    <recommendedName>
        <fullName evidence="6">Serpentine receptor class gamma</fullName>
    </recommendedName>
</protein>
<keyword evidence="4 6" id="KW-1133">Transmembrane helix</keyword>
<organism evidence="7 8">
    <name type="scientific">Panagrolaimus davidi</name>
    <dbReference type="NCBI Taxonomy" id="227884"/>
    <lineage>
        <taxon>Eukaryota</taxon>
        <taxon>Metazoa</taxon>
        <taxon>Ecdysozoa</taxon>
        <taxon>Nematoda</taxon>
        <taxon>Chromadorea</taxon>
        <taxon>Rhabditida</taxon>
        <taxon>Tylenchina</taxon>
        <taxon>Panagrolaimomorpha</taxon>
        <taxon>Panagrolaimoidea</taxon>
        <taxon>Panagrolaimidae</taxon>
        <taxon>Panagrolaimus</taxon>
    </lineage>
</organism>
<keyword evidence="3 6" id="KW-0812">Transmembrane</keyword>
<dbReference type="GO" id="GO:0016020">
    <property type="term" value="C:membrane"/>
    <property type="evidence" value="ECO:0007669"/>
    <property type="project" value="UniProtKB-SubCell"/>
</dbReference>
<dbReference type="WBParaSite" id="PDA_v2.g26653.t1">
    <property type="protein sequence ID" value="PDA_v2.g26653.t1"/>
    <property type="gene ID" value="PDA_v2.g26653"/>
</dbReference>
<keyword evidence="5 6" id="KW-0472">Membrane</keyword>
<feature type="transmembrane region" description="Helical" evidence="6">
    <location>
        <begin position="158"/>
        <end position="177"/>
    </location>
</feature>
<comment type="caution">
    <text evidence="6">Lacks conserved residue(s) required for the propagation of feature annotation.</text>
</comment>
<dbReference type="AlphaFoldDB" id="A0A914QH92"/>
<accession>A0A914QH92</accession>
<feature type="transmembrane region" description="Helical" evidence="6">
    <location>
        <begin position="121"/>
        <end position="138"/>
    </location>
</feature>
<dbReference type="GO" id="GO:0004888">
    <property type="term" value="F:transmembrane signaling receptor activity"/>
    <property type="evidence" value="ECO:0007669"/>
    <property type="project" value="InterPro"/>
</dbReference>
<sequence length="204" mass="23842">MTCVQFLGHVLLAFNRFTLLYFPIKHKNFWSRQWYTAVLIIASFLYISWKFAEPVSFLFIGTNVGIALVDKNMSNIYYILSTTFFLTTTLITAILNVFTFIKFCLQKKNSNALISIKERNLLYVSFFVFISQVFRASYNVNRVLFPDNQTSKQFFETIVPVLYDIFAWSGSVSLIILSSSTRKKYMEFYFCKSKNSVTRFTSTN</sequence>
<reference evidence="8" key="1">
    <citation type="submission" date="2022-11" db="UniProtKB">
        <authorList>
            <consortium name="WormBaseParasite"/>
        </authorList>
    </citation>
    <scope>IDENTIFICATION</scope>
</reference>
<comment type="subcellular location">
    <subcellularLocation>
        <location evidence="1">Membrane</location>
        <topology evidence="1">Multi-pass membrane protein</topology>
    </subcellularLocation>
</comment>
<name>A0A914QH92_9BILA</name>
<feature type="transmembrane region" description="Helical" evidence="6">
    <location>
        <begin position="34"/>
        <end position="52"/>
    </location>
</feature>
<evidence type="ECO:0000256" key="2">
    <source>
        <dbReference type="ARBA" id="ARBA00005692"/>
    </source>
</evidence>
<dbReference type="GO" id="GO:0007606">
    <property type="term" value="P:sensory perception of chemical stimulus"/>
    <property type="evidence" value="ECO:0007669"/>
    <property type="project" value="UniProtKB-UniRule"/>
</dbReference>
<evidence type="ECO:0000256" key="5">
    <source>
        <dbReference type="ARBA" id="ARBA00023136"/>
    </source>
</evidence>
<dbReference type="PANTHER" id="PTHR31552">
    <property type="entry name" value="SERPENTINE RECEPTOR CLASS GAMMA"/>
    <property type="match status" value="1"/>
</dbReference>
<feature type="transmembrane region" description="Helical" evidence="6">
    <location>
        <begin position="6"/>
        <end position="22"/>
    </location>
</feature>
<evidence type="ECO:0000256" key="6">
    <source>
        <dbReference type="RuleBase" id="RU280813"/>
    </source>
</evidence>
<comment type="similarity">
    <text evidence="2 6">Belongs to the nematode receptor-like protein srg family.</text>
</comment>
<evidence type="ECO:0000313" key="7">
    <source>
        <dbReference type="Proteomes" id="UP000887578"/>
    </source>
</evidence>
<dbReference type="Pfam" id="PF02118">
    <property type="entry name" value="Srg"/>
    <property type="match status" value="1"/>
</dbReference>
<dbReference type="InterPro" id="IPR000609">
    <property type="entry name" value="7TM_GPCR_serpentine_rcpt_Srg"/>
</dbReference>